<organism evidence="7 8">
    <name type="scientific">Mugilogobius chulae</name>
    <name type="common">yellowstripe goby</name>
    <dbReference type="NCBI Taxonomy" id="88201"/>
    <lineage>
        <taxon>Eukaryota</taxon>
        <taxon>Metazoa</taxon>
        <taxon>Chordata</taxon>
        <taxon>Craniata</taxon>
        <taxon>Vertebrata</taxon>
        <taxon>Euteleostomi</taxon>
        <taxon>Actinopterygii</taxon>
        <taxon>Neopterygii</taxon>
        <taxon>Teleostei</taxon>
        <taxon>Neoteleostei</taxon>
        <taxon>Acanthomorphata</taxon>
        <taxon>Gobiaria</taxon>
        <taxon>Gobiiformes</taxon>
        <taxon>Gobioidei</taxon>
        <taxon>Gobiidae</taxon>
        <taxon>Gobionellinae</taxon>
        <taxon>Mugilogobius</taxon>
    </lineage>
</organism>
<dbReference type="AlphaFoldDB" id="A0AAW0Q9A7"/>
<dbReference type="EMBL" id="JBBPFD010000001">
    <property type="protein sequence ID" value="KAK7945333.1"/>
    <property type="molecule type" value="Genomic_DNA"/>
</dbReference>
<keyword evidence="2" id="KW-0479">Metal-binding</keyword>
<dbReference type="GO" id="GO:0000978">
    <property type="term" value="F:RNA polymerase II cis-regulatory region sequence-specific DNA binding"/>
    <property type="evidence" value="ECO:0007669"/>
    <property type="project" value="TreeGrafter"/>
</dbReference>
<evidence type="ECO:0000256" key="5">
    <source>
        <dbReference type="ARBA" id="ARBA00023242"/>
    </source>
</evidence>
<name>A0AAW0Q9A7_9GOBI</name>
<evidence type="ECO:0000313" key="8">
    <source>
        <dbReference type="Proteomes" id="UP001460270"/>
    </source>
</evidence>
<keyword evidence="8" id="KW-1185">Reference proteome</keyword>
<feature type="domain" description="Wiz C-terminal zinc finger" evidence="6">
    <location>
        <begin position="180"/>
        <end position="213"/>
    </location>
</feature>
<evidence type="ECO:0000256" key="1">
    <source>
        <dbReference type="ARBA" id="ARBA00004123"/>
    </source>
</evidence>
<keyword evidence="4" id="KW-0862">Zinc</keyword>
<evidence type="ECO:0000259" key="6">
    <source>
        <dbReference type="Pfam" id="PF23015"/>
    </source>
</evidence>
<dbReference type="InterPro" id="IPR051643">
    <property type="entry name" value="Transcr_Reg_ZincFinger"/>
</dbReference>
<sequence length="248" mass="28071">MRDKKEYQKALEIVGKNNHVQYNKASKMSDFQTILPRFINSVKDDDSDTKPITPKLLFDDIVSQKGQLEAHSDIKTNSALIGILKKRKCQEDSEQYSGSKFASSLPHSITEKDGFKRKSCSHCNATFHSGVSLSNHLRACARRKKNCLSDGNALEGKTRRQQMRPGPKKKILPQAQTPEEMYRLTCRFCDLVFQGPLSVQEDWVKHLQRHIMNTSVPHTGLAMVEVSSVPKEPYTRKYEVNGCTSAPC</sequence>
<dbReference type="Pfam" id="PF23015">
    <property type="entry name" value="zf-WIZ"/>
    <property type="match status" value="1"/>
</dbReference>
<gene>
    <name evidence="7" type="ORF">WMY93_001061</name>
</gene>
<evidence type="ECO:0000256" key="4">
    <source>
        <dbReference type="ARBA" id="ARBA00022833"/>
    </source>
</evidence>
<dbReference type="PANTHER" id="PTHR24396">
    <property type="entry name" value="ZINC FINGER PROTEIN"/>
    <property type="match status" value="1"/>
</dbReference>
<evidence type="ECO:0000313" key="7">
    <source>
        <dbReference type="EMBL" id="KAK7945333.1"/>
    </source>
</evidence>
<comment type="caution">
    <text evidence="7">The sequence shown here is derived from an EMBL/GenBank/DDBJ whole genome shotgun (WGS) entry which is preliminary data.</text>
</comment>
<dbReference type="GO" id="GO:0008270">
    <property type="term" value="F:zinc ion binding"/>
    <property type="evidence" value="ECO:0007669"/>
    <property type="project" value="UniProtKB-KW"/>
</dbReference>
<keyword evidence="5" id="KW-0539">Nucleus</keyword>
<dbReference type="GO" id="GO:0005634">
    <property type="term" value="C:nucleus"/>
    <property type="evidence" value="ECO:0007669"/>
    <property type="project" value="UniProtKB-SubCell"/>
</dbReference>
<keyword evidence="3" id="KW-0863">Zinc-finger</keyword>
<proteinExistence type="predicted"/>
<dbReference type="InterPro" id="IPR055125">
    <property type="entry name" value="Wiz_C_Znf"/>
</dbReference>
<protein>
    <recommendedName>
        <fullName evidence="6">Wiz C-terminal zinc finger domain-containing protein</fullName>
    </recommendedName>
</protein>
<accession>A0AAW0Q9A7</accession>
<evidence type="ECO:0000256" key="3">
    <source>
        <dbReference type="ARBA" id="ARBA00022771"/>
    </source>
</evidence>
<dbReference type="PANTHER" id="PTHR24396:SF25">
    <property type="entry name" value="ZINC FINGER PROTEIN 644"/>
    <property type="match status" value="1"/>
</dbReference>
<reference evidence="8" key="1">
    <citation type="submission" date="2024-04" db="EMBL/GenBank/DDBJ databases">
        <title>Salinicola lusitanus LLJ914,a marine bacterium isolated from the Okinawa Trough.</title>
        <authorList>
            <person name="Li J."/>
        </authorList>
    </citation>
    <scope>NUCLEOTIDE SEQUENCE [LARGE SCALE GENOMIC DNA]</scope>
</reference>
<evidence type="ECO:0000256" key="2">
    <source>
        <dbReference type="ARBA" id="ARBA00022723"/>
    </source>
</evidence>
<dbReference type="GO" id="GO:0000981">
    <property type="term" value="F:DNA-binding transcription factor activity, RNA polymerase II-specific"/>
    <property type="evidence" value="ECO:0007669"/>
    <property type="project" value="TreeGrafter"/>
</dbReference>
<dbReference type="Proteomes" id="UP001460270">
    <property type="component" value="Unassembled WGS sequence"/>
</dbReference>
<comment type="subcellular location">
    <subcellularLocation>
        <location evidence="1">Nucleus</location>
    </subcellularLocation>
</comment>